<dbReference type="EnsemblMetazoa" id="XM_038012356.1">
    <property type="protein sequence ID" value="XP_037868284.1"/>
    <property type="gene ID" value="LOC101744431"/>
</dbReference>
<evidence type="ECO:0000259" key="6">
    <source>
        <dbReference type="PROSITE" id="PS50174"/>
    </source>
</evidence>
<dbReference type="InterPro" id="IPR041577">
    <property type="entry name" value="RT_RNaseH_2"/>
</dbReference>
<keyword evidence="2" id="KW-1048">Host nucleus</keyword>
<dbReference type="InterPro" id="IPR029063">
    <property type="entry name" value="SAM-dependent_MTases_sf"/>
</dbReference>
<evidence type="ECO:0000259" key="8">
    <source>
        <dbReference type="PROSITE" id="PS51613"/>
    </source>
</evidence>
<evidence type="ECO:0000256" key="1">
    <source>
        <dbReference type="ARBA" id="ARBA00004147"/>
    </source>
</evidence>
<dbReference type="Pfam" id="PF01585">
    <property type="entry name" value="G-patch"/>
    <property type="match status" value="1"/>
</dbReference>
<reference evidence="10" key="1">
    <citation type="journal article" date="2008" name="Insect Biochem. Mol. Biol.">
        <title>The genome of a lepidopteran model insect, the silkworm Bombyx mori.</title>
        <authorList>
            <consortium name="International Silkworm Genome Consortium"/>
        </authorList>
    </citation>
    <scope>NUCLEOTIDE SEQUENCE [LARGE SCALE GENOMIC DNA]</scope>
    <source>
        <strain evidence="10">p50T</strain>
    </source>
</reference>
<feature type="compositionally biased region" description="Polar residues" evidence="5">
    <location>
        <begin position="516"/>
        <end position="530"/>
    </location>
</feature>
<feature type="domain" description="RrmJ-type SAM-dependent 2'-O-MTase" evidence="8">
    <location>
        <begin position="688"/>
        <end position="902"/>
    </location>
</feature>
<dbReference type="GO" id="GO:0004483">
    <property type="term" value="F:methyltransferase cap1 activity"/>
    <property type="evidence" value="ECO:0007669"/>
    <property type="project" value="UniProtKB-UniRule"/>
</dbReference>
<dbReference type="InterPro" id="IPR002877">
    <property type="entry name" value="RNA_MeTrfase_FtsJ_dom"/>
</dbReference>
<dbReference type="PANTHER" id="PTHR16121:SF0">
    <property type="entry name" value="CAP-SPECIFIC MRNA (NUCLEOSIDE-2'-O-)-METHYLTRANSFERASE 1"/>
    <property type="match status" value="1"/>
</dbReference>
<keyword evidence="4" id="KW-0539">Nucleus</keyword>
<dbReference type="Gene3D" id="3.40.50.12760">
    <property type="match status" value="1"/>
</dbReference>
<keyword evidence="4" id="KW-0808">Transferase</keyword>
<feature type="region of interest" description="Disordered" evidence="5">
    <location>
        <begin position="441"/>
        <end position="535"/>
    </location>
</feature>
<dbReference type="FunFam" id="3.40.50.12760:FF:000004">
    <property type="entry name" value="FtsJ-like methyltransferase"/>
    <property type="match status" value="1"/>
</dbReference>
<keyword evidence="4" id="KW-0507">mRNA processing</keyword>
<feature type="domain" description="G-patch" evidence="6">
    <location>
        <begin position="542"/>
        <end position="588"/>
    </location>
</feature>
<dbReference type="GO" id="GO:0032259">
    <property type="term" value="P:methylation"/>
    <property type="evidence" value="ECO:0007669"/>
    <property type="project" value="UniProtKB-KW"/>
</dbReference>
<evidence type="ECO:0000313" key="9">
    <source>
        <dbReference type="EnsemblMetazoa" id="XP_037868284.1"/>
    </source>
</evidence>
<proteinExistence type="predicted"/>
<dbReference type="PROSITE" id="PS51613">
    <property type="entry name" value="SAM_MT_RRMJ"/>
    <property type="match status" value="1"/>
</dbReference>
<keyword evidence="4" id="KW-0506">mRNA capping</keyword>
<keyword evidence="4" id="KW-0949">S-adenosyl-L-methionine</keyword>
<dbReference type="Pfam" id="PF17919">
    <property type="entry name" value="RT_RNaseH_2"/>
    <property type="match status" value="1"/>
</dbReference>
<keyword evidence="10" id="KW-1185">Reference proteome</keyword>
<evidence type="ECO:0000259" key="7">
    <source>
        <dbReference type="PROSITE" id="PS50878"/>
    </source>
</evidence>
<dbReference type="Pfam" id="PF00078">
    <property type="entry name" value="RVT_1"/>
    <property type="match status" value="1"/>
</dbReference>
<feature type="compositionally biased region" description="Basic and acidic residues" evidence="5">
    <location>
        <begin position="465"/>
        <end position="475"/>
    </location>
</feature>
<dbReference type="SMART" id="SM00443">
    <property type="entry name" value="G_patch"/>
    <property type="match status" value="1"/>
</dbReference>
<dbReference type="PROSITE" id="PS50878">
    <property type="entry name" value="RT_POL"/>
    <property type="match status" value="1"/>
</dbReference>
<evidence type="ECO:0000256" key="5">
    <source>
        <dbReference type="SAM" id="MobiDB-lite"/>
    </source>
</evidence>
<dbReference type="InterPro" id="IPR000477">
    <property type="entry name" value="RT_dom"/>
</dbReference>
<dbReference type="CDD" id="cd09274">
    <property type="entry name" value="RNase_HI_RT_Ty3"/>
    <property type="match status" value="1"/>
</dbReference>
<comment type="catalytic activity">
    <reaction evidence="4">
        <text>a 5'-end (N(7)-methyl 5'-triphosphoguanosine)-ribonucleoside in mRNA + S-adenosyl-L-methionine = a 5'-end (N(7)-methyl 5'-triphosphoguanosine)-(2'-O-methyl-ribonucleoside) in mRNA + S-adenosyl-L-homocysteine + H(+)</text>
        <dbReference type="Rhea" id="RHEA:67020"/>
        <dbReference type="Rhea" id="RHEA-COMP:17167"/>
        <dbReference type="Rhea" id="RHEA-COMP:17168"/>
        <dbReference type="ChEBI" id="CHEBI:15378"/>
        <dbReference type="ChEBI" id="CHEBI:57856"/>
        <dbReference type="ChEBI" id="CHEBI:59789"/>
        <dbReference type="ChEBI" id="CHEBI:156461"/>
        <dbReference type="ChEBI" id="CHEBI:167609"/>
        <dbReference type="EC" id="2.1.1.57"/>
    </reaction>
</comment>
<evidence type="ECO:0000256" key="4">
    <source>
        <dbReference type="RuleBase" id="RU368012"/>
    </source>
</evidence>
<feature type="domain" description="Reverse transcriptase" evidence="7">
    <location>
        <begin position="2"/>
        <end position="179"/>
    </location>
</feature>
<feature type="compositionally biased region" description="Low complexity" evidence="5">
    <location>
        <begin position="478"/>
        <end position="489"/>
    </location>
</feature>
<dbReference type="InterPro" id="IPR043502">
    <property type="entry name" value="DNA/RNA_pol_sf"/>
</dbReference>
<dbReference type="SUPFAM" id="SSF56672">
    <property type="entry name" value="DNA/RNA polymerases"/>
    <property type="match status" value="1"/>
</dbReference>
<name>A0A8R2LWF5_BOMMO</name>
<comment type="subcellular location">
    <subcellularLocation>
        <location evidence="1">Host nucleus</location>
    </subcellularLocation>
    <subcellularLocation>
        <location evidence="4">Nucleus</location>
    </subcellularLocation>
</comment>
<dbReference type="SUPFAM" id="SSF53335">
    <property type="entry name" value="S-adenosyl-L-methionine-dependent methyltransferases"/>
    <property type="match status" value="1"/>
</dbReference>
<evidence type="ECO:0000256" key="3">
    <source>
        <dbReference type="ARBA" id="ARBA00022884"/>
    </source>
</evidence>
<dbReference type="InterPro" id="IPR025816">
    <property type="entry name" value="RrmJ-type_MeTrfase"/>
</dbReference>
<dbReference type="Pfam" id="PF01728">
    <property type="entry name" value="FtsJ"/>
    <property type="match status" value="1"/>
</dbReference>
<sequence length="1307" mass="148899">MVRAGIAVRSDSPWSSPLHLVPKKNNEWRVCGDYRALNARTIPDRYPVRHIGDFSHNLFGCTVYSKIDLIRAYNQLPVNPADIAKTVVTTPFGLFEFPFMSFGLCNAAQTFQRFMDEILRDLDFCYPYIDDILIGSQNETLHLEHLKKVFQRLQDHGVVINVSKCVFGEPQVDFLGYAVSSSGTRPLLQKVEAIQNFPQPKTIKELRRFLGMVNFYRRFMPKAANIQAPLHNVLSGPALKPRTPITWSAELLEAFIACKKSLAEATLLAHPNPSAALILCTDASDNAIGAVLQQKTDEGQQPLGFFSKKLNKAQRKYSPFDRELLAIYEAVKHFRHMVEGRVFTVLTDHKPIVSAFKKASENCSPRQFRYFDLVSQFTTDVRHISGDDNVVADALSRTEAITSELDMHALASSQKDDQELQKLLECGSSLDLQKINISGSAIQSEDEPDTANEYHSNLSTKRRKTEIENSTDRNVRLSSRSSISENCSSPGEHFEDYRPVFNDNDEDQEENALRPSFQNSDTKFNKSVNDMNDPEYAYTGEYSEKSKRMMSNMGYKPGKGLGKFEHGRTEPVEASAQKGRRGLGLKPSIVGSVPEDFKWTPDESKPEAKEKVIWMSPAPDEPLSGDQLEEWLKKGSKKLTIDDETDFVEPHILKGVLKAKTIFDDLDDEDLRHARFRSNPYETIGSVIFLNRAAVKMANIDAVCDFVFTNPKKQNGEEVIDKKEILYFADVCAGPGGFSEYILYRRGWRAKGFGFTLKGPNDFKLSDFYAGPPETFHPYYGTKNDGNIFDPSNLMSLKEHVLQQTEDKGVHFLMADGGFSVEGQENIQEILSKQLYLCQCLAALMLVRTGGHFVVKLFDVFTRFSIGLIYIMYRCFDKVCIHKPVTSRPANSERYLICLWKRSWTESAEHHLYTVNSILWNSTNSDIDILELVPIDIIQEDTEFFEYVYKSNCILGERQIQNLLKIAAFSKHKILKEIYQAEMKEQCLQLWNLPDQVRTQPKRLNPDETLKNILSTLKTPNPHSLFNFKTNILNKKPEYIEVEGDLTNFKNVYDWHFMFLSGGKNSPDLKIFIGCGGKQVFQLESSGWRSVLDLQITLPAKTLVYGEIVKEYRGQGNNQMYSKSLHIVDALMLGGVDISGYPLNERINQCNIFCTALSKPFDAHVLQVRCKKMFGMEHFASVVNNLEYRAMKRVKRAVTIDAPDPLRRNEMFYVVGSVLFLKEIKEPWSSQLSKKSGLKYYFSIGKDRKPRSEYYILEEARLDMIETFSSRLMWSWDGAASAILDAQQHSGLTRAQLEEYIGHNIDR</sequence>
<organism evidence="9 10">
    <name type="scientific">Bombyx mori</name>
    <name type="common">Silk moth</name>
    <dbReference type="NCBI Taxonomy" id="7091"/>
    <lineage>
        <taxon>Eukaryota</taxon>
        <taxon>Metazoa</taxon>
        <taxon>Ecdysozoa</taxon>
        <taxon>Arthropoda</taxon>
        <taxon>Hexapoda</taxon>
        <taxon>Insecta</taxon>
        <taxon>Pterygota</taxon>
        <taxon>Neoptera</taxon>
        <taxon>Endopterygota</taxon>
        <taxon>Lepidoptera</taxon>
        <taxon>Glossata</taxon>
        <taxon>Ditrysia</taxon>
        <taxon>Bombycoidea</taxon>
        <taxon>Bombycidae</taxon>
        <taxon>Bombycinae</taxon>
        <taxon>Bombyx</taxon>
    </lineage>
</organism>
<dbReference type="PANTHER" id="PTHR16121">
    <property type="entry name" value="CAP-SPECIFIC MRNA (NUCLEOSIDE-2'-O-)-METHYLTRANSFERASE 1-RELATED"/>
    <property type="match status" value="1"/>
</dbReference>
<dbReference type="GO" id="GO:0005737">
    <property type="term" value="C:cytoplasm"/>
    <property type="evidence" value="ECO:0007669"/>
    <property type="project" value="TreeGrafter"/>
</dbReference>
<dbReference type="CDD" id="cd01647">
    <property type="entry name" value="RT_LTR"/>
    <property type="match status" value="1"/>
</dbReference>
<dbReference type="GO" id="GO:0042025">
    <property type="term" value="C:host cell nucleus"/>
    <property type="evidence" value="ECO:0007669"/>
    <property type="project" value="UniProtKB-SubCell"/>
</dbReference>
<dbReference type="GO" id="GO:0071897">
    <property type="term" value="P:DNA biosynthetic process"/>
    <property type="evidence" value="ECO:0007669"/>
    <property type="project" value="UniProtKB-ARBA"/>
</dbReference>
<dbReference type="FunFam" id="3.30.70.270:FF:000026">
    <property type="entry name" value="Transposon Ty3-G Gag-Pol polyprotein"/>
    <property type="match status" value="1"/>
</dbReference>
<dbReference type="GO" id="GO:0016556">
    <property type="term" value="P:mRNA modification"/>
    <property type="evidence" value="ECO:0007669"/>
    <property type="project" value="UniProtKB-UniRule"/>
</dbReference>
<dbReference type="InterPro" id="IPR050851">
    <property type="entry name" value="mRNA_Cap_2O-Ribose_MeTrfase"/>
</dbReference>
<dbReference type="GO" id="GO:0003723">
    <property type="term" value="F:RNA binding"/>
    <property type="evidence" value="ECO:0007669"/>
    <property type="project" value="UniProtKB-KW"/>
</dbReference>
<comment type="function">
    <text evidence="4">S-adenosyl-L-methionine-dependent methyltransferase that mediates RNA cap1 2'-O-ribose methylation to the 5'-cap structure of RNAs. Methylates the ribose of the first nucleotide of a m(7)GpppG-capped mRNA to produce m(7)GpppNmp (cap1).</text>
</comment>
<evidence type="ECO:0000313" key="10">
    <source>
        <dbReference type="Proteomes" id="UP000005204"/>
    </source>
</evidence>
<protein>
    <recommendedName>
        <fullName evidence="4">Cap-specific mRNA (nucleoside-2'-O-)-methyltransferase 1</fullName>
        <ecNumber evidence="4">2.1.1.57</ecNumber>
    </recommendedName>
    <alternativeName>
        <fullName evidence="4">Cap1 2'O-ribose methyltransferase 1</fullName>
    </alternativeName>
</protein>
<reference evidence="9" key="2">
    <citation type="submission" date="2022-06" db="UniProtKB">
        <authorList>
            <consortium name="EnsemblMetazoa"/>
        </authorList>
    </citation>
    <scope>IDENTIFICATION</scope>
    <source>
        <strain evidence="9">p50T (Dazao)</strain>
    </source>
</reference>
<keyword evidence="4" id="KW-0489">Methyltransferase</keyword>
<dbReference type="InterPro" id="IPR043128">
    <property type="entry name" value="Rev_trsase/Diguanyl_cyclase"/>
</dbReference>
<dbReference type="PROSITE" id="PS50174">
    <property type="entry name" value="G_PATCH"/>
    <property type="match status" value="1"/>
</dbReference>
<dbReference type="EC" id="2.1.1.57" evidence="4"/>
<dbReference type="Proteomes" id="UP000005204">
    <property type="component" value="Unassembled WGS sequence"/>
</dbReference>
<evidence type="ECO:0000256" key="2">
    <source>
        <dbReference type="ARBA" id="ARBA00022562"/>
    </source>
</evidence>
<keyword evidence="3" id="KW-0694">RNA-binding</keyword>
<dbReference type="InterPro" id="IPR000467">
    <property type="entry name" value="G_patch_dom"/>
</dbReference>
<accession>A0A8R2LWF5</accession>
<dbReference type="GO" id="GO:0006370">
    <property type="term" value="P:7-methylguanosine mRNA capping"/>
    <property type="evidence" value="ECO:0007669"/>
    <property type="project" value="UniProtKB-UniRule"/>
</dbReference>
<dbReference type="GO" id="GO:0005634">
    <property type="term" value="C:nucleus"/>
    <property type="evidence" value="ECO:0007669"/>
    <property type="project" value="UniProtKB-SubCell"/>
</dbReference>
<dbReference type="Gene3D" id="3.30.70.270">
    <property type="match status" value="2"/>
</dbReference>
<dbReference type="Gene3D" id="3.10.10.10">
    <property type="entry name" value="HIV Type 1 Reverse Transcriptase, subunit A, domain 1"/>
    <property type="match status" value="1"/>
</dbReference>